<accession>B7KAW9</accession>
<dbReference type="OrthoDB" id="490444at2"/>
<name>B7KAW9_GLOC7</name>
<reference evidence="3" key="1">
    <citation type="journal article" date="2011" name="MBio">
        <title>Novel metabolic attributes of the genus Cyanothece, comprising a group of unicellular nitrogen-fixing Cyanobacteria.</title>
        <authorList>
            <person name="Bandyopadhyay A."/>
            <person name="Elvitigala T."/>
            <person name="Welsh E."/>
            <person name="Stockel J."/>
            <person name="Liberton M."/>
            <person name="Min H."/>
            <person name="Sherman L.A."/>
            <person name="Pakrasi H.B."/>
        </authorList>
    </citation>
    <scope>NUCLEOTIDE SEQUENCE [LARGE SCALE GENOMIC DNA]</scope>
    <source>
        <strain evidence="3">PCC 7424</strain>
    </source>
</reference>
<keyword evidence="3" id="KW-1185">Reference proteome</keyword>
<dbReference type="InterPro" id="IPR025478">
    <property type="entry name" value="COP23"/>
</dbReference>
<dbReference type="KEGG" id="cyc:PCC7424_1641"/>
<sequence>MPRKFFSQILASLTLLINLNGTTLQAVEPQQRRFFCGMVQEKFTTLVLTQQKIIPLIFWNSGYFADSGWTNQKRCLEVSRRFQRFNDGGKLDYIRTGIVNRYPVLCVGKCLTSEVLITLKPNTNPHQTLEELLSLRNRSRSLPLELSADQVLSYDSAGELFVNIDKLIAILEPVLDREVTAVDSPSPDFQNPLF</sequence>
<dbReference type="STRING" id="65393.PCC7424_1641"/>
<dbReference type="Pfam" id="PF14218">
    <property type="entry name" value="COP23"/>
    <property type="match status" value="1"/>
</dbReference>
<dbReference type="eggNOG" id="COG2335">
    <property type="taxonomic scope" value="Bacteria"/>
</dbReference>
<dbReference type="RefSeq" id="WP_012599023.1">
    <property type="nucleotide sequence ID" value="NC_011729.1"/>
</dbReference>
<gene>
    <name evidence="2" type="ordered locus">PCC7424_1641</name>
</gene>
<feature type="signal peptide" evidence="1">
    <location>
        <begin position="1"/>
        <end position="26"/>
    </location>
</feature>
<evidence type="ECO:0000313" key="2">
    <source>
        <dbReference type="EMBL" id="ACK70079.1"/>
    </source>
</evidence>
<evidence type="ECO:0000256" key="1">
    <source>
        <dbReference type="SAM" id="SignalP"/>
    </source>
</evidence>
<evidence type="ECO:0000313" key="3">
    <source>
        <dbReference type="Proteomes" id="UP000002384"/>
    </source>
</evidence>
<dbReference type="EMBL" id="CP001291">
    <property type="protein sequence ID" value="ACK70079.1"/>
    <property type="molecule type" value="Genomic_DNA"/>
</dbReference>
<organism evidence="2 3">
    <name type="scientific">Gloeothece citriformis (strain PCC 7424)</name>
    <name type="common">Cyanothece sp. (strain PCC 7424)</name>
    <dbReference type="NCBI Taxonomy" id="65393"/>
    <lineage>
        <taxon>Bacteria</taxon>
        <taxon>Bacillati</taxon>
        <taxon>Cyanobacteriota</taxon>
        <taxon>Cyanophyceae</taxon>
        <taxon>Oscillatoriophycideae</taxon>
        <taxon>Chroococcales</taxon>
        <taxon>Aphanothecaceae</taxon>
        <taxon>Gloeothece</taxon>
        <taxon>Gloeothece citriformis</taxon>
    </lineage>
</organism>
<feature type="chain" id="PRO_5002856375" evidence="1">
    <location>
        <begin position="27"/>
        <end position="194"/>
    </location>
</feature>
<protein>
    <submittedName>
        <fullName evidence="2">Uncharacterized protein</fullName>
    </submittedName>
</protein>
<dbReference type="HOGENOM" id="CLU_101369_3_0_3"/>
<dbReference type="AlphaFoldDB" id="B7KAW9"/>
<proteinExistence type="predicted"/>
<dbReference type="Proteomes" id="UP000002384">
    <property type="component" value="Chromosome"/>
</dbReference>
<keyword evidence="1" id="KW-0732">Signal</keyword>